<dbReference type="Proteomes" id="UP000003250">
    <property type="component" value="Unassembled WGS sequence"/>
</dbReference>
<evidence type="ECO:0000313" key="2">
    <source>
        <dbReference type="Proteomes" id="UP000003250"/>
    </source>
</evidence>
<dbReference type="AlphaFoldDB" id="H0HNK5"/>
<accession>H0HNK5</accession>
<gene>
    <name evidence="1" type="ORF">MAXJ12_08639</name>
</gene>
<name>H0HNK5_9HYPH</name>
<dbReference type="EMBL" id="AHAM01000058">
    <property type="protein sequence ID" value="EHK57658.1"/>
    <property type="molecule type" value="Genomic_DNA"/>
</dbReference>
<organism evidence="1 2">
    <name type="scientific">Mesorhizobium alhagi CCNWXJ12-2</name>
    <dbReference type="NCBI Taxonomy" id="1107882"/>
    <lineage>
        <taxon>Bacteria</taxon>
        <taxon>Pseudomonadati</taxon>
        <taxon>Pseudomonadota</taxon>
        <taxon>Alphaproteobacteria</taxon>
        <taxon>Hyphomicrobiales</taxon>
        <taxon>Phyllobacteriaceae</taxon>
        <taxon>Allomesorhizobium</taxon>
    </lineage>
</organism>
<keyword evidence="2" id="KW-1185">Reference proteome</keyword>
<protein>
    <submittedName>
        <fullName evidence="1">Uncharacterized protein</fullName>
    </submittedName>
</protein>
<reference evidence="1 2" key="1">
    <citation type="journal article" date="2012" name="J. Bacteriol.">
        <title>Draft Genome Sequence of Mesorhizobium alhagi CCNWXJ12-2T, a Novel Salt-Resistant Species Isolated from the Desert of Northwestern China.</title>
        <authorList>
            <person name="Zhou M."/>
            <person name="Chen W."/>
            <person name="Chen H."/>
            <person name="Wei G."/>
        </authorList>
    </citation>
    <scope>NUCLEOTIDE SEQUENCE [LARGE SCALE GENOMIC DNA]</scope>
    <source>
        <strain evidence="1 2">CCNWXJ12-2</strain>
    </source>
</reference>
<sequence>MATRYGLKTPQAVWAWRDRGEIPPKYYLAMTADLAALGCEAPASVWGMVEEAAHDAAA</sequence>
<proteinExistence type="predicted"/>
<dbReference type="PATRIC" id="fig|1107882.3.peg.1686"/>
<evidence type="ECO:0000313" key="1">
    <source>
        <dbReference type="EMBL" id="EHK57658.1"/>
    </source>
</evidence>